<proteinExistence type="predicted"/>
<feature type="region of interest" description="Disordered" evidence="1">
    <location>
        <begin position="1"/>
        <end position="140"/>
    </location>
</feature>
<evidence type="ECO:0000256" key="1">
    <source>
        <dbReference type="SAM" id="MobiDB-lite"/>
    </source>
</evidence>
<organism evidence="2 3">
    <name type="scientific">Adineta steineri</name>
    <dbReference type="NCBI Taxonomy" id="433720"/>
    <lineage>
        <taxon>Eukaryota</taxon>
        <taxon>Metazoa</taxon>
        <taxon>Spiralia</taxon>
        <taxon>Gnathifera</taxon>
        <taxon>Rotifera</taxon>
        <taxon>Eurotatoria</taxon>
        <taxon>Bdelloidea</taxon>
        <taxon>Adinetida</taxon>
        <taxon>Adinetidae</taxon>
        <taxon>Adineta</taxon>
    </lineage>
</organism>
<sequence length="140" mass="16449">AITSSNRNNIHNENEQNQYNHDDNEEQIETIRLDDDVQRTRSPPVSNTKKQTPLQRSSSNHKQRRFDSFQLNDNNNNTENKRKETGISSNKTIESSNEDDDVKARRIRDLQNKLTQQEEDSKKQIDELQTRQSRLENALV</sequence>
<feature type="compositionally biased region" description="Basic and acidic residues" evidence="1">
    <location>
        <begin position="29"/>
        <end position="39"/>
    </location>
</feature>
<dbReference type="EMBL" id="CAJOBB010031764">
    <property type="protein sequence ID" value="CAF4453155.1"/>
    <property type="molecule type" value="Genomic_DNA"/>
</dbReference>
<dbReference type="AlphaFoldDB" id="A0A820SGQ0"/>
<protein>
    <submittedName>
        <fullName evidence="2">Uncharacterized protein</fullName>
    </submittedName>
</protein>
<feature type="non-terminal residue" evidence="2">
    <location>
        <position position="140"/>
    </location>
</feature>
<reference evidence="2" key="1">
    <citation type="submission" date="2021-02" db="EMBL/GenBank/DDBJ databases">
        <authorList>
            <person name="Nowell W R."/>
        </authorList>
    </citation>
    <scope>NUCLEOTIDE SEQUENCE</scope>
</reference>
<feature type="non-terminal residue" evidence="2">
    <location>
        <position position="1"/>
    </location>
</feature>
<feature type="compositionally biased region" description="Polar residues" evidence="1">
    <location>
        <begin position="86"/>
        <end position="95"/>
    </location>
</feature>
<dbReference type="Proteomes" id="UP000663868">
    <property type="component" value="Unassembled WGS sequence"/>
</dbReference>
<evidence type="ECO:0000313" key="2">
    <source>
        <dbReference type="EMBL" id="CAF4453155.1"/>
    </source>
</evidence>
<feature type="compositionally biased region" description="Basic and acidic residues" evidence="1">
    <location>
        <begin position="102"/>
        <end position="111"/>
    </location>
</feature>
<name>A0A820SGQ0_9BILA</name>
<evidence type="ECO:0000313" key="3">
    <source>
        <dbReference type="Proteomes" id="UP000663868"/>
    </source>
</evidence>
<gene>
    <name evidence="2" type="ORF">KXQ929_LOCUS54074</name>
</gene>
<feature type="compositionally biased region" description="Low complexity" evidence="1">
    <location>
        <begin position="1"/>
        <end position="19"/>
    </location>
</feature>
<feature type="compositionally biased region" description="Polar residues" evidence="1">
    <location>
        <begin position="40"/>
        <end position="58"/>
    </location>
</feature>
<comment type="caution">
    <text evidence="2">The sequence shown here is derived from an EMBL/GenBank/DDBJ whole genome shotgun (WGS) entry which is preliminary data.</text>
</comment>
<feature type="compositionally biased region" description="Basic and acidic residues" evidence="1">
    <location>
        <begin position="119"/>
        <end position="129"/>
    </location>
</feature>
<accession>A0A820SGQ0</accession>